<feature type="domain" description="Pyridoxamine 5'-phosphate oxidase-like" evidence="2">
    <location>
        <begin position="188"/>
        <end position="302"/>
    </location>
</feature>
<name>A0ABP7ZKI7_9MICO</name>
<comment type="caution">
    <text evidence="3">The sequence shown here is derived from an EMBL/GenBank/DDBJ whole genome shotgun (WGS) entry which is preliminary data.</text>
</comment>
<sequence length="327" mass="37449">MALSPEDLRVIDDMKQREFTQKKRRRAVSAMHHERTRYRATLTTVITVVIALIVGIAYTAFRRFLTAPLPELWQRDWPALLIGAVIGWLLAELWLRSWAGRRVLARKDARLNQKYSGDLHAGRRWQQFFYKGEEISALIPRVLYTLESQPDPESLDAVIDSVRTTRYENPRFRARGLEIFNSLVDATDLVLLSTCDDAGRPSSRFMRFVTTSRPGVWYVTSAPEAPKIREFDRGVAALITVPTESGATISSNRVRLRRADKGFPEVAELYRAQVPRYLDGMTPEDQSREVVYELTIESARVSSWEYNEVVLFESNQVPAEPESRALA</sequence>
<dbReference type="Pfam" id="PF22696">
    <property type="entry name" value="Putative_PNPOx_2"/>
    <property type="match status" value="1"/>
</dbReference>
<protein>
    <recommendedName>
        <fullName evidence="2">Pyridoxamine 5'-phosphate oxidase-like domain-containing protein</fullName>
    </recommendedName>
</protein>
<evidence type="ECO:0000313" key="3">
    <source>
        <dbReference type="EMBL" id="GAA4161635.1"/>
    </source>
</evidence>
<dbReference type="EMBL" id="BAABBV010000001">
    <property type="protein sequence ID" value="GAA4161635.1"/>
    <property type="molecule type" value="Genomic_DNA"/>
</dbReference>
<feature type="transmembrane region" description="Helical" evidence="1">
    <location>
        <begin position="40"/>
        <end position="61"/>
    </location>
</feature>
<keyword evidence="1" id="KW-1133">Transmembrane helix</keyword>
<accession>A0ABP7ZKI7</accession>
<organism evidence="3 4">
    <name type="scientific">Gryllotalpicola daejeonensis</name>
    <dbReference type="NCBI Taxonomy" id="993087"/>
    <lineage>
        <taxon>Bacteria</taxon>
        <taxon>Bacillati</taxon>
        <taxon>Actinomycetota</taxon>
        <taxon>Actinomycetes</taxon>
        <taxon>Micrococcales</taxon>
        <taxon>Microbacteriaceae</taxon>
        <taxon>Gryllotalpicola</taxon>
    </lineage>
</organism>
<dbReference type="InterPro" id="IPR055196">
    <property type="entry name" value="Putative_PNPOx_2"/>
</dbReference>
<proteinExistence type="predicted"/>
<evidence type="ECO:0000259" key="2">
    <source>
        <dbReference type="Pfam" id="PF22696"/>
    </source>
</evidence>
<feature type="transmembrane region" description="Helical" evidence="1">
    <location>
        <begin position="77"/>
        <end position="95"/>
    </location>
</feature>
<dbReference type="Gene3D" id="2.30.110.10">
    <property type="entry name" value="Electron Transport, Fmn-binding Protein, Chain A"/>
    <property type="match status" value="1"/>
</dbReference>
<keyword evidence="4" id="KW-1185">Reference proteome</keyword>
<dbReference type="Proteomes" id="UP001415169">
    <property type="component" value="Unassembled WGS sequence"/>
</dbReference>
<dbReference type="SUPFAM" id="SSF50475">
    <property type="entry name" value="FMN-binding split barrel"/>
    <property type="match status" value="1"/>
</dbReference>
<reference evidence="3" key="2">
    <citation type="submission" date="2023-12" db="EMBL/GenBank/DDBJ databases">
        <authorList>
            <person name="Sun Q."/>
            <person name="Inoue M."/>
        </authorList>
    </citation>
    <scope>NUCLEOTIDE SEQUENCE</scope>
    <source>
        <strain evidence="3">JCM 17590</strain>
    </source>
</reference>
<dbReference type="InterPro" id="IPR012349">
    <property type="entry name" value="Split_barrel_FMN-bd"/>
</dbReference>
<keyword evidence="1" id="KW-0812">Transmembrane</keyword>
<evidence type="ECO:0000256" key="1">
    <source>
        <dbReference type="SAM" id="Phobius"/>
    </source>
</evidence>
<reference evidence="3" key="1">
    <citation type="journal article" date="2014" name="Int. J. Syst. Evol. Microbiol.">
        <title>Complete genome of a new Firmicutes species belonging to the dominant human colonic microbiota ('Ruminococcus bicirculans') reveals two chromosomes and a selective capacity to utilize plant glucans.</title>
        <authorList>
            <consortium name="NISC Comparative Sequencing Program"/>
            <person name="Wegmann U."/>
            <person name="Louis P."/>
            <person name="Goesmann A."/>
            <person name="Henrissat B."/>
            <person name="Duncan S.H."/>
            <person name="Flint H.J."/>
        </authorList>
    </citation>
    <scope>NUCLEOTIDE SEQUENCE</scope>
    <source>
        <strain evidence="3">JCM 17590</strain>
    </source>
</reference>
<evidence type="ECO:0000313" key="4">
    <source>
        <dbReference type="Proteomes" id="UP001415169"/>
    </source>
</evidence>
<keyword evidence="1" id="KW-0472">Membrane</keyword>
<gene>
    <name evidence="3" type="ORF">GCM10022286_19490</name>
</gene>